<feature type="transmembrane region" description="Helical" evidence="13">
    <location>
        <begin position="239"/>
        <end position="263"/>
    </location>
</feature>
<dbReference type="KEGG" id="smau:118307309"/>
<dbReference type="Proteomes" id="UP000694558">
    <property type="component" value="Chromosome 1"/>
</dbReference>
<keyword evidence="10 11" id="KW-0357">Heparan sulfate</keyword>
<feature type="region of interest" description="Disordered" evidence="12">
    <location>
        <begin position="95"/>
        <end position="136"/>
    </location>
</feature>
<feature type="signal peptide" evidence="14">
    <location>
        <begin position="1"/>
        <end position="18"/>
    </location>
</feature>
<comment type="subcellular location">
    <subcellularLocation>
        <location evidence="1 11">Membrane</location>
        <topology evidence="1 11">Single-pass type I membrane protein</topology>
    </subcellularLocation>
</comment>
<evidence type="ECO:0000256" key="13">
    <source>
        <dbReference type="SAM" id="Phobius"/>
    </source>
</evidence>
<dbReference type="RefSeq" id="XP_035485785.1">
    <property type="nucleotide sequence ID" value="XM_035629892.2"/>
</dbReference>
<reference evidence="16" key="2">
    <citation type="submission" date="2025-08" db="UniProtKB">
        <authorList>
            <consortium name="Ensembl"/>
        </authorList>
    </citation>
    <scope>IDENTIFICATION</scope>
</reference>
<evidence type="ECO:0000256" key="4">
    <source>
        <dbReference type="ARBA" id="ARBA00022692"/>
    </source>
</evidence>
<protein>
    <recommendedName>
        <fullName evidence="11">Syndecan</fullName>
    </recommendedName>
</protein>
<keyword evidence="7 13" id="KW-1133">Transmembrane helix</keyword>
<name>A0A8D2ZLQ7_SCOMX</name>
<evidence type="ECO:0000256" key="2">
    <source>
        <dbReference type="ARBA" id="ARBA00005343"/>
    </source>
</evidence>
<dbReference type="GO" id="GO:0016477">
    <property type="term" value="P:cell migration"/>
    <property type="evidence" value="ECO:0007669"/>
    <property type="project" value="TreeGrafter"/>
</dbReference>
<evidence type="ECO:0000256" key="9">
    <source>
        <dbReference type="ARBA" id="ARBA00023180"/>
    </source>
</evidence>
<organism evidence="16 17">
    <name type="scientific">Scophthalmus maximus</name>
    <name type="common">Turbot</name>
    <name type="synonym">Psetta maxima</name>
    <dbReference type="NCBI Taxonomy" id="52904"/>
    <lineage>
        <taxon>Eukaryota</taxon>
        <taxon>Metazoa</taxon>
        <taxon>Chordata</taxon>
        <taxon>Craniata</taxon>
        <taxon>Vertebrata</taxon>
        <taxon>Euteleostomi</taxon>
        <taxon>Actinopterygii</taxon>
        <taxon>Neopterygii</taxon>
        <taxon>Teleostei</taxon>
        <taxon>Neoteleostei</taxon>
        <taxon>Acanthomorphata</taxon>
        <taxon>Carangaria</taxon>
        <taxon>Pleuronectiformes</taxon>
        <taxon>Pleuronectoidei</taxon>
        <taxon>Scophthalmidae</taxon>
        <taxon>Scophthalmus</taxon>
    </lineage>
</organism>
<evidence type="ECO:0000256" key="11">
    <source>
        <dbReference type="RuleBase" id="RU000649"/>
    </source>
</evidence>
<dbReference type="OrthoDB" id="10044468at2759"/>
<comment type="similarity">
    <text evidence="2 11">Belongs to the syndecan proteoglycan family.</text>
</comment>
<evidence type="ECO:0000256" key="8">
    <source>
        <dbReference type="ARBA" id="ARBA00023136"/>
    </source>
</evidence>
<dbReference type="OMA" id="LYIEEPG"/>
<comment type="similarity">
    <text evidence="3">Belongs to the neurexin family.</text>
</comment>
<dbReference type="InterPro" id="IPR001050">
    <property type="entry name" value="Syndecan"/>
</dbReference>
<dbReference type="AlphaFoldDB" id="A0A8D2ZLQ7"/>
<feature type="chain" id="PRO_5034389603" description="Syndecan" evidence="14">
    <location>
        <begin position="19"/>
        <end position="295"/>
    </location>
</feature>
<evidence type="ECO:0000256" key="14">
    <source>
        <dbReference type="SAM" id="SignalP"/>
    </source>
</evidence>
<dbReference type="PANTHER" id="PTHR10915">
    <property type="entry name" value="SYNDECAN"/>
    <property type="match status" value="1"/>
</dbReference>
<comment type="function">
    <text evidence="11">Cell surface proteoglycan.</text>
</comment>
<dbReference type="PANTHER" id="PTHR10915:SF6">
    <property type="entry name" value="SYNDECAN-2"/>
    <property type="match status" value="1"/>
</dbReference>
<dbReference type="Ensembl" id="ENSSMAT00000004291.2">
    <property type="protein sequence ID" value="ENSSMAP00000004226.1"/>
    <property type="gene ID" value="ENSSMAG00000002622.2"/>
</dbReference>
<dbReference type="InterPro" id="IPR030479">
    <property type="entry name" value="Syndecan_CS"/>
</dbReference>
<evidence type="ECO:0000256" key="12">
    <source>
        <dbReference type="SAM" id="MobiDB-lite"/>
    </source>
</evidence>
<dbReference type="GO" id="GO:0009986">
    <property type="term" value="C:cell surface"/>
    <property type="evidence" value="ECO:0007669"/>
    <property type="project" value="TreeGrafter"/>
</dbReference>
<evidence type="ECO:0000259" key="15">
    <source>
        <dbReference type="Pfam" id="PF01034"/>
    </source>
</evidence>
<evidence type="ECO:0000256" key="7">
    <source>
        <dbReference type="ARBA" id="ARBA00022989"/>
    </source>
</evidence>
<evidence type="ECO:0000256" key="1">
    <source>
        <dbReference type="ARBA" id="ARBA00004479"/>
    </source>
</evidence>
<evidence type="ECO:0000256" key="3">
    <source>
        <dbReference type="ARBA" id="ARBA00010241"/>
    </source>
</evidence>
<feature type="domain" description="Syndecan/Neurexin" evidence="15">
    <location>
        <begin position="232"/>
        <end position="293"/>
    </location>
</feature>
<evidence type="ECO:0000256" key="5">
    <source>
        <dbReference type="ARBA" id="ARBA00022729"/>
    </source>
</evidence>
<accession>A0A8D2ZLQ7</accession>
<evidence type="ECO:0000256" key="6">
    <source>
        <dbReference type="ARBA" id="ARBA00022974"/>
    </source>
</evidence>
<dbReference type="GeneTree" id="ENSGT00940000157222"/>
<gene>
    <name evidence="16" type="primary">LOC118307309</name>
</gene>
<keyword evidence="9 11" id="KW-0325">Glycoprotein</keyword>
<feature type="region of interest" description="Disordered" evidence="12">
    <location>
        <begin position="24"/>
        <end position="67"/>
    </location>
</feature>
<evidence type="ECO:0000256" key="10">
    <source>
        <dbReference type="ARBA" id="ARBA00023207"/>
    </source>
</evidence>
<dbReference type="GeneID" id="118307309"/>
<reference evidence="16" key="1">
    <citation type="submission" date="2023-05" db="EMBL/GenBank/DDBJ databases">
        <title>High-quality long-read genome of Scophthalmus maximus.</title>
        <authorList>
            <person name="Lien S."/>
            <person name="Martinez P."/>
        </authorList>
    </citation>
    <scope>NUCLEOTIDE SEQUENCE [LARGE SCALE GENOMIC DNA]</scope>
</reference>
<proteinExistence type="inferred from homology"/>
<evidence type="ECO:0000313" key="16">
    <source>
        <dbReference type="Ensembl" id="ENSSMAP00000004226.1"/>
    </source>
</evidence>
<dbReference type="Pfam" id="PF01034">
    <property type="entry name" value="Syndecan"/>
    <property type="match status" value="1"/>
</dbReference>
<dbReference type="GO" id="GO:0016020">
    <property type="term" value="C:membrane"/>
    <property type="evidence" value="ECO:0007669"/>
    <property type="project" value="UniProtKB-SubCell"/>
</dbReference>
<dbReference type="PROSITE" id="PS00964">
    <property type="entry name" value="SYNDECAN"/>
    <property type="match status" value="1"/>
</dbReference>
<keyword evidence="5 14" id="KW-0732">Signal</keyword>
<dbReference type="InterPro" id="IPR027789">
    <property type="entry name" value="Syndecan/Neurexin_dom"/>
</dbReference>
<sequence>MRNLWLLFLVGLATGIIGDRSLLVSSQSPSSTTDDLYLEGRTSGDLPIDDEDAENDGSSSGSGDYAFSDITNEEELLRRFHNFSQTTVSKEVVPFQPQPTANSPHIPPTTAAADGQVPTAAGETTPYVSPDGGNGDEEVLGTGPIFDRFTERPSPSSPNVPPSETTTAKFSIDISVTKDTDEDNSLDRWGISTPKDEGENFLGKEELGNEIRTNGQSRINDMDSPEEVTSENLWERTEVLAAVIACGVIGFLCAVSLLLLLAYRMKKKDEGSYDLGDTKLSPTAYHKAPTKEFYA</sequence>
<keyword evidence="4 11" id="KW-0812">Transmembrane</keyword>
<evidence type="ECO:0000313" key="17">
    <source>
        <dbReference type="Proteomes" id="UP000694558"/>
    </source>
</evidence>
<keyword evidence="6 11" id="KW-0654">Proteoglycan</keyword>
<keyword evidence="8 13" id="KW-0472">Membrane</keyword>